<protein>
    <submittedName>
        <fullName evidence="2">Uncharacterized protein</fullName>
    </submittedName>
</protein>
<feature type="region of interest" description="Disordered" evidence="1">
    <location>
        <begin position="42"/>
        <end position="104"/>
    </location>
</feature>
<feature type="compositionally biased region" description="Polar residues" evidence="1">
    <location>
        <begin position="446"/>
        <end position="467"/>
    </location>
</feature>
<feature type="compositionally biased region" description="Basic and acidic residues" evidence="1">
    <location>
        <begin position="724"/>
        <end position="736"/>
    </location>
</feature>
<feature type="region of interest" description="Disordered" evidence="1">
    <location>
        <begin position="631"/>
        <end position="661"/>
    </location>
</feature>
<dbReference type="AlphaFoldDB" id="A0A2G5I9D7"/>
<feature type="compositionally biased region" description="Polar residues" evidence="1">
    <location>
        <begin position="74"/>
        <end position="91"/>
    </location>
</feature>
<feature type="compositionally biased region" description="Low complexity" evidence="1">
    <location>
        <begin position="185"/>
        <end position="198"/>
    </location>
</feature>
<feature type="region of interest" description="Disordered" evidence="1">
    <location>
        <begin position="183"/>
        <end position="207"/>
    </location>
</feature>
<proteinExistence type="predicted"/>
<dbReference type="Proteomes" id="UP000230605">
    <property type="component" value="Chromosome 1"/>
</dbReference>
<feature type="region of interest" description="Disordered" evidence="1">
    <location>
        <begin position="446"/>
        <end position="484"/>
    </location>
</feature>
<feature type="region of interest" description="Disordered" evidence="1">
    <location>
        <begin position="711"/>
        <end position="754"/>
    </location>
</feature>
<reference evidence="2 3" key="1">
    <citation type="submission" date="2015-10" db="EMBL/GenBank/DDBJ databases">
        <title>The cercosporin biosynthetic gene cluster was horizontally transferred to several fungal lineages and shown to be expanded in Cercospora beticola based on microsynteny with recipient genomes.</title>
        <authorList>
            <person name="De Jonge R."/>
            <person name="Ebert M.K."/>
            <person name="Suttle J.C."/>
            <person name="Jurick Ii W.M."/>
            <person name="Secor G.A."/>
            <person name="Thomma B.P."/>
            <person name="Van De Peer Y."/>
            <person name="Bolton M.D."/>
        </authorList>
    </citation>
    <scope>NUCLEOTIDE SEQUENCE [LARGE SCALE GENOMIC DNA]</scope>
    <source>
        <strain evidence="2 3">09-40</strain>
    </source>
</reference>
<evidence type="ECO:0000313" key="2">
    <source>
        <dbReference type="EMBL" id="PIB01415.1"/>
    </source>
</evidence>
<organism evidence="2 3">
    <name type="scientific">Cercospora beticola</name>
    <name type="common">Sugarbeet leaf spot fungus</name>
    <dbReference type="NCBI Taxonomy" id="122368"/>
    <lineage>
        <taxon>Eukaryota</taxon>
        <taxon>Fungi</taxon>
        <taxon>Dikarya</taxon>
        <taxon>Ascomycota</taxon>
        <taxon>Pezizomycotina</taxon>
        <taxon>Dothideomycetes</taxon>
        <taxon>Dothideomycetidae</taxon>
        <taxon>Mycosphaerellales</taxon>
        <taxon>Mycosphaerellaceae</taxon>
        <taxon>Cercospora</taxon>
    </lineage>
</organism>
<feature type="compositionally biased region" description="Low complexity" evidence="1">
    <location>
        <begin position="642"/>
        <end position="659"/>
    </location>
</feature>
<feature type="compositionally biased region" description="Polar residues" evidence="1">
    <location>
        <begin position="631"/>
        <end position="640"/>
    </location>
</feature>
<evidence type="ECO:0000256" key="1">
    <source>
        <dbReference type="SAM" id="MobiDB-lite"/>
    </source>
</evidence>
<accession>A0A2G5I9D7</accession>
<dbReference type="OrthoDB" id="10251048at2759"/>
<name>A0A2G5I9D7_CERBT</name>
<dbReference type="EMBL" id="LKMD01000100">
    <property type="protein sequence ID" value="PIB01415.1"/>
    <property type="molecule type" value="Genomic_DNA"/>
</dbReference>
<comment type="caution">
    <text evidence="2">The sequence shown here is derived from an EMBL/GenBank/DDBJ whole genome shotgun (WGS) entry which is preliminary data.</text>
</comment>
<sequence>MRLRSLAPATALRCNFASTHFNNTPPLIHICISQSFLASGPPMPARQRAPQARHLPTRRLPVGTPEVTTERPLSRSSGRSSKNTAETSNLHESTRTRSSYTTMSTSDMALAQAKLRRQQERIQQAEAALYNPPPAEKVEKPRYDPSRSKAKLVWKPVDLSDRVEQRTRGSESSVEVRINKYSAPSRETSLSRSMSSASQQTTNTSHVDLRETSALDDGSGFQLMTRHGPRAMKATTEVNTYGDRPEIEKQKTVEAAYDKKEILDVFRQELPPPDFLATTPGMSNGYVQFVQHPNGDVAAHMWSLSNYAWDNIGHFSNIRKRTEGQLGGDRLKGETAYQKLQQHTLAYFRVLAKQREASVTGAPFGQDNIKSALHEPLQPASPERESDSIASRYAPQPSLEHAESEFAHANPRVYPVSEQPKVHPMALASRQEDPFSNSTADTFTTFGRQSSYGNLRPTASSIHQIPTGQERRHDTGPESTPTREALRDQLHKTVDIAVKRSLSQANLARTVLHDPMRKAERDDQSHSSSPPAFPINNLCWNWQDSQMRSGGDVHIPTDRKTSVLTIGSVPDVDVEPFMTPKPQEVHRPQPVVPLKPIAKPAKKSYDDELRDWWTGGTKFARQEELFHTVMNSTPKSSRASFSAGATSSRRNTSASNTSSDISETNTRILIPVYENLASYVQGPIEQRRDYWCQWSQPPEWCIDRGPNGNKSFFDDSWGQPPARVGRDPRYRRDRGDLQFGGLSPMSQKTIGSPGMHSMGMGMSRFAYGRY</sequence>
<evidence type="ECO:0000313" key="3">
    <source>
        <dbReference type="Proteomes" id="UP000230605"/>
    </source>
</evidence>
<gene>
    <name evidence="2" type="ORF">CB0940_02216</name>
</gene>